<organism evidence="2 3">
    <name type="scientific">Channa striata</name>
    <name type="common">Snakehead murrel</name>
    <name type="synonym">Ophicephalus striatus</name>
    <dbReference type="NCBI Taxonomy" id="64152"/>
    <lineage>
        <taxon>Eukaryota</taxon>
        <taxon>Metazoa</taxon>
        <taxon>Chordata</taxon>
        <taxon>Craniata</taxon>
        <taxon>Vertebrata</taxon>
        <taxon>Euteleostomi</taxon>
        <taxon>Actinopterygii</taxon>
        <taxon>Neopterygii</taxon>
        <taxon>Teleostei</taxon>
        <taxon>Neoteleostei</taxon>
        <taxon>Acanthomorphata</taxon>
        <taxon>Anabantaria</taxon>
        <taxon>Anabantiformes</taxon>
        <taxon>Channoidei</taxon>
        <taxon>Channidae</taxon>
        <taxon>Channa</taxon>
    </lineage>
</organism>
<reference evidence="2" key="1">
    <citation type="submission" date="2023-07" db="EMBL/GenBank/DDBJ databases">
        <title>Chromosome-level Genome Assembly of Striped Snakehead (Channa striata).</title>
        <authorList>
            <person name="Liu H."/>
        </authorList>
    </citation>
    <scope>NUCLEOTIDE SEQUENCE</scope>
    <source>
        <strain evidence="2">Gz</strain>
        <tissue evidence="2">Muscle</tissue>
    </source>
</reference>
<feature type="transmembrane region" description="Helical" evidence="1">
    <location>
        <begin position="56"/>
        <end position="78"/>
    </location>
</feature>
<gene>
    <name evidence="2" type="ORF">Q5P01_021344</name>
</gene>
<evidence type="ECO:0000313" key="2">
    <source>
        <dbReference type="EMBL" id="KAK2824169.1"/>
    </source>
</evidence>
<name>A0AA88S973_CHASR</name>
<evidence type="ECO:0000313" key="3">
    <source>
        <dbReference type="Proteomes" id="UP001187415"/>
    </source>
</evidence>
<dbReference type="Proteomes" id="UP001187415">
    <property type="component" value="Unassembled WGS sequence"/>
</dbReference>
<keyword evidence="1" id="KW-1133">Transmembrane helix</keyword>
<proteinExistence type="predicted"/>
<comment type="caution">
    <text evidence="2">The sequence shown here is derived from an EMBL/GenBank/DDBJ whole genome shotgun (WGS) entry which is preliminary data.</text>
</comment>
<accession>A0AA88S973</accession>
<protein>
    <submittedName>
        <fullName evidence="2">Uncharacterized protein</fullName>
    </submittedName>
</protein>
<dbReference type="AlphaFoldDB" id="A0AA88S973"/>
<dbReference type="EMBL" id="JAUPFM010000017">
    <property type="protein sequence ID" value="KAK2824169.1"/>
    <property type="molecule type" value="Genomic_DNA"/>
</dbReference>
<keyword evidence="1" id="KW-0472">Membrane</keyword>
<sequence>MNRSGQFYGASLQKLPPHAINVRGWTLMEAEALSKSLDELNRETTLHLLLHRGNGIFGAALLRHLLHYLCVFVCLAIGQQTWRRTRVRELRD</sequence>
<keyword evidence="1" id="KW-0812">Transmembrane</keyword>
<keyword evidence="3" id="KW-1185">Reference proteome</keyword>
<evidence type="ECO:0000256" key="1">
    <source>
        <dbReference type="SAM" id="Phobius"/>
    </source>
</evidence>